<evidence type="ECO:0000256" key="2">
    <source>
        <dbReference type="ARBA" id="ARBA00004141"/>
    </source>
</evidence>
<sequence>MGPSARLPFGCSVPVPSGCGILSWPNVGAALFLRRRPCCFEPRSMMINKNLRLCFVASSSLVWSLCCCYYVYSWLDPRLGAGSSLLFSLYLSLSTVSAAMADRTDVRDRPHHQLQVHPQHPAHKGRGTGPTTSQIIALITLVPVSGTLLCLAGLTLVGSVIGLAITTPLFILFSPVLVPAAILVALAVTGFLSSGAFGLTGLSSLTRVAGYLRQVGRRMPDELDYAKRRMADVAAYAGQKTKDVGQTIESKARESGTAART</sequence>
<dbReference type="Pfam" id="PF01277">
    <property type="entry name" value="Oleosin"/>
    <property type="match status" value="1"/>
</dbReference>
<feature type="transmembrane region" description="Helical" evidence="10">
    <location>
        <begin position="177"/>
        <end position="199"/>
    </location>
</feature>
<dbReference type="AlphaFoldDB" id="A0A9Q1GWN8"/>
<dbReference type="OrthoDB" id="1929188at2759"/>
<proteinExistence type="inferred from homology"/>
<dbReference type="EMBL" id="JAKOGI010001283">
    <property type="protein sequence ID" value="KAJ8426480.1"/>
    <property type="molecule type" value="Genomic_DNA"/>
</dbReference>
<dbReference type="GO" id="GO:0016020">
    <property type="term" value="C:membrane"/>
    <property type="evidence" value="ECO:0007669"/>
    <property type="project" value="UniProtKB-SubCell"/>
</dbReference>
<feature type="region of interest" description="Disordered" evidence="9">
    <location>
        <begin position="110"/>
        <end position="129"/>
    </location>
</feature>
<keyword evidence="12" id="KW-1185">Reference proteome</keyword>
<organism evidence="11 12">
    <name type="scientific">Carnegiea gigantea</name>
    <dbReference type="NCBI Taxonomy" id="171969"/>
    <lineage>
        <taxon>Eukaryota</taxon>
        <taxon>Viridiplantae</taxon>
        <taxon>Streptophyta</taxon>
        <taxon>Embryophyta</taxon>
        <taxon>Tracheophyta</taxon>
        <taxon>Spermatophyta</taxon>
        <taxon>Magnoliopsida</taxon>
        <taxon>eudicotyledons</taxon>
        <taxon>Gunneridae</taxon>
        <taxon>Pentapetalae</taxon>
        <taxon>Caryophyllales</taxon>
        <taxon>Cactineae</taxon>
        <taxon>Cactaceae</taxon>
        <taxon>Cactoideae</taxon>
        <taxon>Echinocereeae</taxon>
        <taxon>Carnegiea</taxon>
    </lineage>
</organism>
<dbReference type="GO" id="GO:0012511">
    <property type="term" value="C:monolayer-surrounded lipid storage body"/>
    <property type="evidence" value="ECO:0007669"/>
    <property type="project" value="InterPro"/>
</dbReference>
<evidence type="ECO:0000256" key="8">
    <source>
        <dbReference type="ARBA" id="ARBA00023136"/>
    </source>
</evidence>
<reference evidence="11" key="1">
    <citation type="submission" date="2022-04" db="EMBL/GenBank/DDBJ databases">
        <title>Carnegiea gigantea Genome sequencing and assembly v2.</title>
        <authorList>
            <person name="Copetti D."/>
            <person name="Sanderson M.J."/>
            <person name="Burquez A."/>
            <person name="Wojciechowski M.F."/>
        </authorList>
    </citation>
    <scope>NUCLEOTIDE SEQUENCE</scope>
    <source>
        <strain evidence="11">SGP5-SGP5p</strain>
        <tissue evidence="11">Aerial part</tissue>
    </source>
</reference>
<name>A0A9Q1GWN8_9CARY</name>
<dbReference type="GO" id="GO:0050826">
    <property type="term" value="P:response to freezing"/>
    <property type="evidence" value="ECO:0007669"/>
    <property type="project" value="TreeGrafter"/>
</dbReference>
<accession>A0A9Q1GWN8</accession>
<dbReference type="PANTHER" id="PTHR33203">
    <property type="entry name" value="OLEOSIN"/>
    <property type="match status" value="1"/>
</dbReference>
<evidence type="ECO:0000256" key="3">
    <source>
        <dbReference type="ARBA" id="ARBA00004502"/>
    </source>
</evidence>
<dbReference type="GO" id="GO:0010344">
    <property type="term" value="P:seed oilbody biogenesis"/>
    <property type="evidence" value="ECO:0007669"/>
    <property type="project" value="TreeGrafter"/>
</dbReference>
<evidence type="ECO:0000256" key="6">
    <source>
        <dbReference type="ARBA" id="ARBA00022692"/>
    </source>
</evidence>
<keyword evidence="6 10" id="KW-0812">Transmembrane</keyword>
<feature type="transmembrane region" description="Helical" evidence="10">
    <location>
        <begin position="84"/>
        <end position="101"/>
    </location>
</feature>
<evidence type="ECO:0000256" key="5">
    <source>
        <dbReference type="ARBA" id="ARBA00022677"/>
    </source>
</evidence>
<feature type="transmembrane region" description="Helical" evidence="10">
    <location>
        <begin position="12"/>
        <end position="33"/>
    </location>
</feature>
<protein>
    <recommendedName>
        <fullName evidence="13">Oleosin</fullName>
    </recommendedName>
</protein>
<feature type="transmembrane region" description="Helical" evidence="10">
    <location>
        <begin position="135"/>
        <end position="165"/>
    </location>
</feature>
<dbReference type="InterPro" id="IPR000136">
    <property type="entry name" value="Oleosin"/>
</dbReference>
<evidence type="ECO:0000256" key="4">
    <source>
        <dbReference type="ARBA" id="ARBA00010858"/>
    </source>
</evidence>
<comment type="function">
    <text evidence="1">May have a structural role to stabilize the lipid body during desiccation of the seed by preventing coalescence of the oil. Probably interacts with both lipid and phospholipid moieties of lipid bodies. May also provide recognition signals for specific lipase anchorage in lipolysis during seedling growth.</text>
</comment>
<evidence type="ECO:0000256" key="7">
    <source>
        <dbReference type="ARBA" id="ARBA00022989"/>
    </source>
</evidence>
<feature type="transmembrane region" description="Helical" evidence="10">
    <location>
        <begin position="53"/>
        <end position="72"/>
    </location>
</feature>
<feature type="compositionally biased region" description="Basic residues" evidence="9">
    <location>
        <begin position="110"/>
        <end position="126"/>
    </location>
</feature>
<comment type="similarity">
    <text evidence="4">Belongs to the oleosin family.</text>
</comment>
<keyword evidence="8 10" id="KW-0472">Membrane</keyword>
<gene>
    <name evidence="11" type="ORF">Cgig2_014278</name>
</gene>
<evidence type="ECO:0000256" key="10">
    <source>
        <dbReference type="SAM" id="Phobius"/>
    </source>
</evidence>
<evidence type="ECO:0008006" key="13">
    <source>
        <dbReference type="Google" id="ProtNLM"/>
    </source>
</evidence>
<dbReference type="PANTHER" id="PTHR33203:SF44">
    <property type="entry name" value="OLEOSIN 20.3 KDA"/>
    <property type="match status" value="1"/>
</dbReference>
<dbReference type="GO" id="GO:0019915">
    <property type="term" value="P:lipid storage"/>
    <property type="evidence" value="ECO:0007669"/>
    <property type="project" value="TreeGrafter"/>
</dbReference>
<dbReference type="Proteomes" id="UP001153076">
    <property type="component" value="Unassembled WGS sequence"/>
</dbReference>
<keyword evidence="5" id="KW-0551">Lipid droplet</keyword>
<comment type="subcellular location">
    <subcellularLocation>
        <location evidence="3">Lipid droplet</location>
    </subcellularLocation>
    <subcellularLocation>
        <location evidence="2">Membrane</location>
        <topology evidence="2">Multi-pass membrane protein</topology>
    </subcellularLocation>
</comment>
<evidence type="ECO:0000256" key="1">
    <source>
        <dbReference type="ARBA" id="ARBA00002582"/>
    </source>
</evidence>
<evidence type="ECO:0000256" key="9">
    <source>
        <dbReference type="SAM" id="MobiDB-lite"/>
    </source>
</evidence>
<evidence type="ECO:0000313" key="11">
    <source>
        <dbReference type="EMBL" id="KAJ8426480.1"/>
    </source>
</evidence>
<keyword evidence="7 10" id="KW-1133">Transmembrane helix</keyword>
<evidence type="ECO:0000313" key="12">
    <source>
        <dbReference type="Proteomes" id="UP001153076"/>
    </source>
</evidence>
<comment type="caution">
    <text evidence="11">The sequence shown here is derived from an EMBL/GenBank/DDBJ whole genome shotgun (WGS) entry which is preliminary data.</text>
</comment>